<comment type="catalytic activity">
    <reaction evidence="5 6">
        <text>Exonucleolytic cleavage in either 5'- to 3'- or 3'- to 5'-direction to yield nucleoside 5'-phosphates.</text>
        <dbReference type="EC" id="3.1.11.6"/>
    </reaction>
</comment>
<evidence type="ECO:0000313" key="10">
    <source>
        <dbReference type="Proteomes" id="UP000001029"/>
    </source>
</evidence>
<evidence type="ECO:0000256" key="4">
    <source>
        <dbReference type="ARBA" id="ARBA00022839"/>
    </source>
</evidence>
<keyword evidence="2 5" id="KW-0540">Nuclease</keyword>
<dbReference type="GO" id="GO:0006308">
    <property type="term" value="P:DNA catabolic process"/>
    <property type="evidence" value="ECO:0007669"/>
    <property type="project" value="UniProtKB-UniRule"/>
</dbReference>
<sequence>MSEFGNKIFTVTEISSSIKEMLEGVLNDVRVEGEISGLKKAASGHIYFDIKDENALISAVLFKGYALRTADLKDGLKVLVRGDLSCYIKQGRYQIIVKSLVPTSVGDLYLEFERLKQKLAAEGIFDEERKRPLPEFASRIGVVTSPTGAALQDILSVLKRRSPNLEVIISPSLVQGQEAPAQIVKAIERLNKINPAPDVILVGRGGGSMEDLWCFNDEAVARAIYKSKIPVVSCVGHETDFTIADFASDLRAPTPSAAAEIVAQNSAGVANYVTQLVKRMINTQNLLISLAQNRLNIAMSNKFLKDPLFYLNQREQETDDLTALLDRAFKDKIKAADNALSMLTHKLNALSPGAVLKRGFSIVRKQGRPVKNAEEVNKGDILDIELYKGNIQTEKI</sequence>
<dbReference type="EC" id="3.1.11.6" evidence="5"/>
<evidence type="ECO:0000256" key="3">
    <source>
        <dbReference type="ARBA" id="ARBA00022801"/>
    </source>
</evidence>
<evidence type="ECO:0000256" key="1">
    <source>
        <dbReference type="ARBA" id="ARBA00022490"/>
    </source>
</evidence>
<dbReference type="GO" id="GO:0009318">
    <property type="term" value="C:exodeoxyribonuclease VII complex"/>
    <property type="evidence" value="ECO:0007669"/>
    <property type="project" value="UniProtKB-UniRule"/>
</dbReference>
<dbReference type="STRING" id="445932.Emin_0042"/>
<keyword evidence="4 5" id="KW-0269">Exonuclease</keyword>
<dbReference type="InterPro" id="IPR025824">
    <property type="entry name" value="OB-fold_nuc-bd_dom"/>
</dbReference>
<dbReference type="KEGG" id="emi:Emin_0042"/>
<comment type="function">
    <text evidence="5">Bidirectionally degrades single-stranded DNA into large acid-insoluble oligonucleotides, which are then degraded further into small acid-soluble oligonucleotides.</text>
</comment>
<comment type="similarity">
    <text evidence="5 6">Belongs to the XseA family.</text>
</comment>
<dbReference type="EMBL" id="CP001055">
    <property type="protein sequence ID" value="ACC97610.1"/>
    <property type="molecule type" value="Genomic_DNA"/>
</dbReference>
<dbReference type="Proteomes" id="UP000001029">
    <property type="component" value="Chromosome"/>
</dbReference>
<evidence type="ECO:0000256" key="6">
    <source>
        <dbReference type="RuleBase" id="RU004355"/>
    </source>
</evidence>
<evidence type="ECO:0000259" key="7">
    <source>
        <dbReference type="Pfam" id="PF02601"/>
    </source>
</evidence>
<name>B2KAR4_ELUMP</name>
<dbReference type="GO" id="GO:0008855">
    <property type="term" value="F:exodeoxyribonuclease VII activity"/>
    <property type="evidence" value="ECO:0007669"/>
    <property type="project" value="UniProtKB-UniRule"/>
</dbReference>
<comment type="subcellular location">
    <subcellularLocation>
        <location evidence="5 6">Cytoplasm</location>
    </subcellularLocation>
</comment>
<proteinExistence type="inferred from homology"/>
<dbReference type="GO" id="GO:0005737">
    <property type="term" value="C:cytoplasm"/>
    <property type="evidence" value="ECO:0007669"/>
    <property type="project" value="UniProtKB-SubCell"/>
</dbReference>
<keyword evidence="3 5" id="KW-0378">Hydrolase</keyword>
<keyword evidence="1 5" id="KW-0963">Cytoplasm</keyword>
<dbReference type="PANTHER" id="PTHR30008">
    <property type="entry name" value="EXODEOXYRIBONUCLEASE 7 LARGE SUBUNIT"/>
    <property type="match status" value="1"/>
</dbReference>
<dbReference type="AlphaFoldDB" id="B2KAR4"/>
<dbReference type="CDD" id="cd04489">
    <property type="entry name" value="ExoVII_LU_OBF"/>
    <property type="match status" value="1"/>
</dbReference>
<evidence type="ECO:0000256" key="5">
    <source>
        <dbReference type="HAMAP-Rule" id="MF_00378"/>
    </source>
</evidence>
<evidence type="ECO:0000313" key="9">
    <source>
        <dbReference type="EMBL" id="ACC97610.1"/>
    </source>
</evidence>
<feature type="domain" description="OB-fold nucleic acid binding" evidence="8">
    <location>
        <begin position="9"/>
        <end position="100"/>
    </location>
</feature>
<organism evidence="9 10">
    <name type="scientific">Elusimicrobium minutum (strain Pei191)</name>
    <dbReference type="NCBI Taxonomy" id="445932"/>
    <lineage>
        <taxon>Bacteria</taxon>
        <taxon>Pseudomonadati</taxon>
        <taxon>Elusimicrobiota</taxon>
        <taxon>Elusimicrobia</taxon>
        <taxon>Elusimicrobiales</taxon>
        <taxon>Elusimicrobiaceae</taxon>
        <taxon>Elusimicrobium</taxon>
    </lineage>
</organism>
<dbReference type="OrthoDB" id="9802795at2"/>
<gene>
    <name evidence="5" type="primary">xseA</name>
    <name evidence="9" type="ordered locus">Emin_0042</name>
</gene>
<dbReference type="RefSeq" id="WP_012414225.1">
    <property type="nucleotide sequence ID" value="NC_010644.1"/>
</dbReference>
<evidence type="ECO:0000256" key="2">
    <source>
        <dbReference type="ARBA" id="ARBA00022722"/>
    </source>
</evidence>
<accession>B2KAR4</accession>
<dbReference type="InterPro" id="IPR020579">
    <property type="entry name" value="Exonuc_VII_lsu_C"/>
</dbReference>
<dbReference type="PANTHER" id="PTHR30008:SF0">
    <property type="entry name" value="EXODEOXYRIBONUCLEASE 7 LARGE SUBUNIT"/>
    <property type="match status" value="1"/>
</dbReference>
<evidence type="ECO:0000259" key="8">
    <source>
        <dbReference type="Pfam" id="PF13742"/>
    </source>
</evidence>
<feature type="domain" description="Exonuclease VII large subunit C-terminal" evidence="7">
    <location>
        <begin position="124"/>
        <end position="347"/>
    </location>
</feature>
<dbReference type="Pfam" id="PF02601">
    <property type="entry name" value="Exonuc_VII_L"/>
    <property type="match status" value="1"/>
</dbReference>
<reference evidence="9 10" key="1">
    <citation type="journal article" date="2009" name="Appl. Environ. Microbiol.">
        <title>Genomic analysis of 'Elusimicrobium minutum,' the first cultivated representative of the phylum 'Elusimicrobia' (formerly termite group 1).</title>
        <authorList>
            <person name="Herlemann D.P.R."/>
            <person name="Geissinger O."/>
            <person name="Ikeda-Ohtsubo W."/>
            <person name="Kunin V."/>
            <person name="Sun H."/>
            <person name="Lapidus A."/>
            <person name="Hugenholtz P."/>
            <person name="Brune A."/>
        </authorList>
    </citation>
    <scope>NUCLEOTIDE SEQUENCE [LARGE SCALE GENOMIC DNA]</scope>
    <source>
        <strain evidence="9 10">Pei191</strain>
    </source>
</reference>
<dbReference type="Pfam" id="PF13742">
    <property type="entry name" value="tRNA_anti_2"/>
    <property type="match status" value="1"/>
</dbReference>
<keyword evidence="10" id="KW-1185">Reference proteome</keyword>
<dbReference type="InterPro" id="IPR003753">
    <property type="entry name" value="Exonuc_VII_L"/>
</dbReference>
<comment type="subunit">
    <text evidence="5">Heterooligomer composed of large and small subunits.</text>
</comment>
<protein>
    <recommendedName>
        <fullName evidence="5">Exodeoxyribonuclease 7 large subunit</fullName>
        <ecNumber evidence="5">3.1.11.6</ecNumber>
    </recommendedName>
    <alternativeName>
        <fullName evidence="5">Exodeoxyribonuclease VII large subunit</fullName>
        <shortName evidence="5">Exonuclease VII large subunit</shortName>
    </alternativeName>
</protein>
<dbReference type="HAMAP" id="MF_00378">
    <property type="entry name" value="Exonuc_7_L"/>
    <property type="match status" value="1"/>
</dbReference>
<dbReference type="GO" id="GO:0003676">
    <property type="term" value="F:nucleic acid binding"/>
    <property type="evidence" value="ECO:0007669"/>
    <property type="project" value="InterPro"/>
</dbReference>
<dbReference type="HOGENOM" id="CLU_023625_3_1_0"/>
<dbReference type="NCBIfam" id="TIGR00237">
    <property type="entry name" value="xseA"/>
    <property type="match status" value="1"/>
</dbReference>